<sequence length="386" mass="41471">MFVAATRFRLHCVTALIIATAAPGLASEPVPIAPSGEELFADYDDEAKAFENVSGATCFEDGTCLLVADEMIAVQRIELDPDGSAPTFEAGRTYGLIFEDHCEDISKEDDCEEVDLEAVARNGRDILIAGSMGNASRSGKKKKERWYLAQFTVGKKGKAEKGDVIVQSDKDVLKQLFSGHGELDPYLEEPLQCGGLNIEGMALSGGNLFFGLRSPADTETGEAFIVQSPSSVLTADKKSDVEATVLHRLSFKTDGSEPMRNVGIRALEPLDDRLLIATGDAGVAPPDDERREKMLERCEDVPDGDKFLNVAGSEPQVPAIWIWDPNSKEDPQLLTVLSGPYASEKLEGMAVLPASSGNGKVDLLLTIDGQDEVLALALLRGLSVPD</sequence>
<evidence type="ECO:0000313" key="4">
    <source>
        <dbReference type="Proteomes" id="UP001148313"/>
    </source>
</evidence>
<protein>
    <submittedName>
        <fullName evidence="3">DUF3616 domain-containing protein</fullName>
    </submittedName>
</protein>
<comment type="caution">
    <text evidence="3">The sequence shown here is derived from an EMBL/GenBank/DDBJ whole genome shotgun (WGS) entry which is preliminary data.</text>
</comment>
<feature type="signal peptide" evidence="1">
    <location>
        <begin position="1"/>
        <end position="26"/>
    </location>
</feature>
<evidence type="ECO:0000313" key="3">
    <source>
        <dbReference type="EMBL" id="MDA4844075.1"/>
    </source>
</evidence>
<dbReference type="RefSeq" id="WP_271087598.1">
    <property type="nucleotide sequence ID" value="NZ_JAPJZH010000001.1"/>
</dbReference>
<accession>A0ABT4VHB9</accession>
<name>A0ABT4VHB9_9HYPH</name>
<organism evidence="3 4">
    <name type="scientific">Hoeflea poritis</name>
    <dbReference type="NCBI Taxonomy" id="2993659"/>
    <lineage>
        <taxon>Bacteria</taxon>
        <taxon>Pseudomonadati</taxon>
        <taxon>Pseudomonadota</taxon>
        <taxon>Alphaproteobacteria</taxon>
        <taxon>Hyphomicrobiales</taxon>
        <taxon>Rhizobiaceae</taxon>
        <taxon>Hoeflea</taxon>
    </lineage>
</organism>
<dbReference type="InterPro" id="IPR022060">
    <property type="entry name" value="DUF3616"/>
</dbReference>
<evidence type="ECO:0000259" key="2">
    <source>
        <dbReference type="Pfam" id="PF12275"/>
    </source>
</evidence>
<proteinExistence type="predicted"/>
<gene>
    <name evidence="3" type="ORF">OOZ53_01880</name>
</gene>
<evidence type="ECO:0000256" key="1">
    <source>
        <dbReference type="SAM" id="SignalP"/>
    </source>
</evidence>
<feature type="domain" description="DUF3616" evidence="2">
    <location>
        <begin position="166"/>
        <end position="279"/>
    </location>
</feature>
<dbReference type="Pfam" id="PF12275">
    <property type="entry name" value="DUF3616"/>
    <property type="match status" value="1"/>
</dbReference>
<reference evidence="3" key="1">
    <citation type="submission" date="2022-11" db="EMBL/GenBank/DDBJ databases">
        <title>Hoeflea poritis sp. nov., isolated from scleractinian coral Porites lutea.</title>
        <authorList>
            <person name="Zhang G."/>
            <person name="Wei Q."/>
            <person name="Cai L."/>
        </authorList>
    </citation>
    <scope>NUCLEOTIDE SEQUENCE</scope>
    <source>
        <strain evidence="3">E7-10</strain>
    </source>
</reference>
<keyword evidence="1" id="KW-0732">Signal</keyword>
<keyword evidence="4" id="KW-1185">Reference proteome</keyword>
<feature type="chain" id="PRO_5045682359" evidence="1">
    <location>
        <begin position="27"/>
        <end position="386"/>
    </location>
</feature>
<dbReference type="Proteomes" id="UP001148313">
    <property type="component" value="Unassembled WGS sequence"/>
</dbReference>
<dbReference type="EMBL" id="JAPJZH010000001">
    <property type="protein sequence ID" value="MDA4844075.1"/>
    <property type="molecule type" value="Genomic_DNA"/>
</dbReference>